<dbReference type="PANTHER" id="PTHR11781">
    <property type="entry name" value="IODOTHYRONINE DEIODINASE"/>
    <property type="match status" value="1"/>
</dbReference>
<comment type="catalytic activity">
    <reaction evidence="2">
        <text>3,3',5'-triiodo-L-thyronine sulfate + iodide + A + H(+) = L-thyroxine sulfate + AH2</text>
        <dbReference type="Rhea" id="RHEA:83835"/>
        <dbReference type="ChEBI" id="CHEBI:13193"/>
        <dbReference type="ChEBI" id="CHEBI:15378"/>
        <dbReference type="ChEBI" id="CHEBI:16382"/>
        <dbReference type="ChEBI" id="CHEBI:17499"/>
        <dbReference type="ChEBI" id="CHEBI:176512"/>
        <dbReference type="ChEBI" id="CHEBI:176513"/>
    </reaction>
    <physiologicalReaction direction="right-to-left" evidence="2">
        <dbReference type="Rhea" id="RHEA:83837"/>
    </physiologicalReaction>
</comment>
<dbReference type="Gene3D" id="3.40.30.10">
    <property type="entry name" value="Glutaredoxin"/>
    <property type="match status" value="1"/>
</dbReference>
<sequence length="232" mass="26100">MGKLFVYLYSLSLTCFFLMQTSLLKILSVISPKLAKKALLKMGEGVTMTQNEKFKLEDWGPSFYTWTFVKTSLGNIWQSLGDEAFVGYPAPDTPLYTLDCKKTSMSQFYKGSKPLVLDEFKQVVKDFSAVADFLVVYIAEAHATDGWAFGNNVDIKKHTNLQERLAAAQVLVKEDPLCPVVVDDMTDITASRYGAMPERLYVLQSGKVIFKGKRGPWGYDPLAVRAFLEKFN</sequence>
<evidence type="ECO:0000256" key="4">
    <source>
        <dbReference type="ARBA" id="ARBA00093210"/>
    </source>
</evidence>
<evidence type="ECO:0000256" key="6">
    <source>
        <dbReference type="ARBA" id="ARBA00093236"/>
    </source>
</evidence>
<evidence type="ECO:0000256" key="3">
    <source>
        <dbReference type="ARBA" id="ARBA00093206"/>
    </source>
</evidence>
<dbReference type="Pfam" id="PF00837">
    <property type="entry name" value="T4_deiodinase"/>
    <property type="match status" value="1"/>
</dbReference>
<evidence type="ECO:0000313" key="11">
    <source>
        <dbReference type="Proteomes" id="UP000829720"/>
    </source>
</evidence>
<dbReference type="EMBL" id="JAERUA010000016">
    <property type="protein sequence ID" value="KAI1889241.1"/>
    <property type="molecule type" value="Genomic_DNA"/>
</dbReference>
<feature type="transmembrane region" description="Helical" evidence="9">
    <location>
        <begin position="6"/>
        <end position="27"/>
    </location>
</feature>
<accession>A0A8T3CYM2</accession>
<evidence type="ECO:0000256" key="8">
    <source>
        <dbReference type="RuleBase" id="RU000676"/>
    </source>
</evidence>
<keyword evidence="9" id="KW-0812">Transmembrane</keyword>
<name>A0A8T3CYM2_9TELE</name>
<comment type="function">
    <text evidence="8">Responsible for the deiodination of T4 (3,5,3',5'-tetraiodothyronine).</text>
</comment>
<keyword evidence="11" id="KW-1185">Reference proteome</keyword>
<evidence type="ECO:0000256" key="5">
    <source>
        <dbReference type="ARBA" id="ARBA00093219"/>
    </source>
</evidence>
<evidence type="ECO:0000256" key="7">
    <source>
        <dbReference type="ARBA" id="ARBA00093242"/>
    </source>
</evidence>
<comment type="catalytic activity">
    <reaction evidence="3">
        <text>3,3'-diiodo-L-thyronine sulfate + iodide + A + H(+) = 3,3',5-triiodo-L-thyronine sulfate + AH2</text>
        <dbReference type="Rhea" id="RHEA:83751"/>
        <dbReference type="ChEBI" id="CHEBI:13193"/>
        <dbReference type="ChEBI" id="CHEBI:15378"/>
        <dbReference type="ChEBI" id="CHEBI:16382"/>
        <dbReference type="ChEBI" id="CHEBI:17499"/>
        <dbReference type="ChEBI" id="CHEBI:176511"/>
        <dbReference type="ChEBI" id="CHEBI:176515"/>
    </reaction>
    <physiologicalReaction direction="right-to-left" evidence="3">
        <dbReference type="Rhea" id="RHEA:83753"/>
    </physiologicalReaction>
</comment>
<dbReference type="GO" id="GO:0004800">
    <property type="term" value="F:thyroxine 5'-deiodinase activity"/>
    <property type="evidence" value="ECO:0007669"/>
    <property type="project" value="InterPro"/>
</dbReference>
<gene>
    <name evidence="10" type="ORF">AGOR_G00177120</name>
</gene>
<keyword evidence="8" id="KW-0560">Oxidoreductase</keyword>
<evidence type="ECO:0000256" key="2">
    <source>
        <dbReference type="ARBA" id="ARBA00093202"/>
    </source>
</evidence>
<keyword evidence="9" id="KW-1133">Transmembrane helix</keyword>
<reference evidence="10" key="1">
    <citation type="submission" date="2021-01" db="EMBL/GenBank/DDBJ databases">
        <authorList>
            <person name="Zahm M."/>
            <person name="Roques C."/>
            <person name="Cabau C."/>
            <person name="Klopp C."/>
            <person name="Donnadieu C."/>
            <person name="Jouanno E."/>
            <person name="Lampietro C."/>
            <person name="Louis A."/>
            <person name="Herpin A."/>
            <person name="Echchiki A."/>
            <person name="Berthelot C."/>
            <person name="Parey E."/>
            <person name="Roest-Crollius H."/>
            <person name="Braasch I."/>
            <person name="Postlethwait J."/>
            <person name="Bobe J."/>
            <person name="Montfort J."/>
            <person name="Bouchez O."/>
            <person name="Begum T."/>
            <person name="Mejri S."/>
            <person name="Adams A."/>
            <person name="Chen W.-J."/>
            <person name="Guiguen Y."/>
        </authorList>
    </citation>
    <scope>NUCLEOTIDE SEQUENCE</scope>
    <source>
        <tissue evidence="10">Blood</tissue>
    </source>
</reference>
<dbReference type="GO" id="GO:0042446">
    <property type="term" value="P:hormone biosynthetic process"/>
    <property type="evidence" value="ECO:0007669"/>
    <property type="project" value="UniProtKB-KW"/>
</dbReference>
<comment type="catalytic activity">
    <reaction evidence="7">
        <text>3-iodothyronamine + iodide + A + H(+) = 3,3'-diiodothyronamine + AH2</text>
        <dbReference type="Rhea" id="RHEA:83827"/>
        <dbReference type="ChEBI" id="CHEBI:13193"/>
        <dbReference type="ChEBI" id="CHEBI:15378"/>
        <dbReference type="ChEBI" id="CHEBI:16382"/>
        <dbReference type="ChEBI" id="CHEBI:17499"/>
        <dbReference type="ChEBI" id="CHEBI:231647"/>
        <dbReference type="ChEBI" id="CHEBI:233341"/>
    </reaction>
    <physiologicalReaction direction="right-to-left" evidence="7">
        <dbReference type="Rhea" id="RHEA:83829"/>
    </physiologicalReaction>
</comment>
<dbReference type="PANTHER" id="PTHR11781:SF22">
    <property type="entry name" value="TYPE I IODOTHYRONINE DEIODINASE"/>
    <property type="match status" value="1"/>
</dbReference>
<comment type="catalytic activity">
    <reaction evidence="4">
        <text>3'-iodothyronamine + iodide + A + H(+) = 3',5'-diiodothyronamine + AH2</text>
        <dbReference type="Rhea" id="RHEA:83803"/>
        <dbReference type="ChEBI" id="CHEBI:13193"/>
        <dbReference type="ChEBI" id="CHEBI:15378"/>
        <dbReference type="ChEBI" id="CHEBI:16382"/>
        <dbReference type="ChEBI" id="CHEBI:17499"/>
        <dbReference type="ChEBI" id="CHEBI:233339"/>
        <dbReference type="ChEBI" id="CHEBI:233342"/>
    </reaction>
    <physiologicalReaction direction="right-to-left" evidence="4">
        <dbReference type="Rhea" id="RHEA:83805"/>
    </physiologicalReaction>
</comment>
<evidence type="ECO:0000313" key="10">
    <source>
        <dbReference type="EMBL" id="KAI1889241.1"/>
    </source>
</evidence>
<comment type="caution">
    <text evidence="10">The sequence shown here is derived from an EMBL/GenBank/DDBJ whole genome shotgun (WGS) entry which is preliminary data.</text>
</comment>
<organism evidence="10 11">
    <name type="scientific">Albula goreensis</name>
    <dbReference type="NCBI Taxonomy" id="1534307"/>
    <lineage>
        <taxon>Eukaryota</taxon>
        <taxon>Metazoa</taxon>
        <taxon>Chordata</taxon>
        <taxon>Craniata</taxon>
        <taxon>Vertebrata</taxon>
        <taxon>Euteleostomi</taxon>
        <taxon>Actinopterygii</taxon>
        <taxon>Neopterygii</taxon>
        <taxon>Teleostei</taxon>
        <taxon>Albuliformes</taxon>
        <taxon>Albulidae</taxon>
        <taxon>Albula</taxon>
    </lineage>
</organism>
<proteinExistence type="inferred from homology"/>
<evidence type="ECO:0000256" key="9">
    <source>
        <dbReference type="SAM" id="Phobius"/>
    </source>
</evidence>
<comment type="catalytic activity">
    <reaction evidence="6">
        <text>3,3'-diiodothyronamine + iodide + A + H(+) = 3,3',5'-triiodothyronamine + AH2</text>
        <dbReference type="Rhea" id="RHEA:83795"/>
        <dbReference type="ChEBI" id="CHEBI:13193"/>
        <dbReference type="ChEBI" id="CHEBI:15378"/>
        <dbReference type="ChEBI" id="CHEBI:16382"/>
        <dbReference type="ChEBI" id="CHEBI:17499"/>
        <dbReference type="ChEBI" id="CHEBI:233341"/>
        <dbReference type="ChEBI" id="CHEBI:233343"/>
    </reaction>
    <physiologicalReaction direction="right-to-left" evidence="6">
        <dbReference type="Rhea" id="RHEA:83797"/>
    </physiologicalReaction>
</comment>
<dbReference type="InterPro" id="IPR000643">
    <property type="entry name" value="Iodothyronine_deiodinase"/>
</dbReference>
<evidence type="ECO:0000256" key="1">
    <source>
        <dbReference type="ARBA" id="ARBA00093186"/>
    </source>
</evidence>
<protein>
    <recommendedName>
        <fullName evidence="8">Iodothyronine deiodinase</fullName>
    </recommendedName>
</protein>
<dbReference type="GO" id="GO:0042404">
    <property type="term" value="P:thyroid hormone catabolic process"/>
    <property type="evidence" value="ECO:0007669"/>
    <property type="project" value="UniProtKB-ARBA"/>
</dbReference>
<dbReference type="AlphaFoldDB" id="A0A8T3CYM2"/>
<keyword evidence="8" id="KW-0893">Thyroid hormones biosynthesis</keyword>
<dbReference type="Proteomes" id="UP000829720">
    <property type="component" value="Unassembled WGS sequence"/>
</dbReference>
<keyword evidence="8" id="KW-0712">Selenocysteine</keyword>
<keyword evidence="9" id="KW-0472">Membrane</keyword>
<comment type="similarity">
    <text evidence="8">Belongs to the iodothyronine deiodinase family.</text>
</comment>
<dbReference type="PIRSF" id="PIRSF001330">
    <property type="entry name" value="IOD"/>
    <property type="match status" value="1"/>
</dbReference>
<dbReference type="OrthoDB" id="428577at2759"/>
<comment type="catalytic activity">
    <reaction evidence="5">
        <text>3,3'-diiodo-L-thyronine sulfate + iodide + A + H(+) = 3,3',5'-triiodo-L-thyronine sulfate + AH2</text>
        <dbReference type="Rhea" id="RHEA:83831"/>
        <dbReference type="ChEBI" id="CHEBI:13193"/>
        <dbReference type="ChEBI" id="CHEBI:15378"/>
        <dbReference type="ChEBI" id="CHEBI:16382"/>
        <dbReference type="ChEBI" id="CHEBI:17499"/>
        <dbReference type="ChEBI" id="CHEBI:176513"/>
        <dbReference type="ChEBI" id="CHEBI:176515"/>
    </reaction>
    <physiologicalReaction direction="right-to-left" evidence="5">
        <dbReference type="Rhea" id="RHEA:83833"/>
    </physiologicalReaction>
</comment>
<comment type="catalytic activity">
    <reaction evidence="1">
        <text>3-iodo-L-thyronine + iodide + A + H(+) = 3,3'-diiodo-L-thyronine + AH2</text>
        <dbReference type="Rhea" id="RHEA:83783"/>
        <dbReference type="ChEBI" id="CHEBI:13193"/>
        <dbReference type="ChEBI" id="CHEBI:15378"/>
        <dbReference type="ChEBI" id="CHEBI:16382"/>
        <dbReference type="ChEBI" id="CHEBI:17499"/>
        <dbReference type="ChEBI" id="CHEBI:176514"/>
        <dbReference type="ChEBI" id="CHEBI:232627"/>
    </reaction>
    <physiologicalReaction direction="right-to-left" evidence="1">
        <dbReference type="Rhea" id="RHEA:83785"/>
    </physiologicalReaction>
</comment>